<evidence type="ECO:0000313" key="2">
    <source>
        <dbReference type="EnsemblMetazoa" id="CJA10715.1"/>
    </source>
</evidence>
<protein>
    <submittedName>
        <fullName evidence="2">Uncharacterized protein</fullName>
    </submittedName>
</protein>
<feature type="region of interest" description="Disordered" evidence="1">
    <location>
        <begin position="94"/>
        <end position="115"/>
    </location>
</feature>
<feature type="region of interest" description="Disordered" evidence="1">
    <location>
        <begin position="219"/>
        <end position="279"/>
    </location>
</feature>
<evidence type="ECO:0000256" key="1">
    <source>
        <dbReference type="SAM" id="MobiDB-lite"/>
    </source>
</evidence>
<feature type="compositionally biased region" description="Polar residues" evidence="1">
    <location>
        <begin position="59"/>
        <end position="68"/>
    </location>
</feature>
<reference evidence="2" key="2">
    <citation type="submission" date="2022-06" db="UniProtKB">
        <authorList>
            <consortium name="EnsemblMetazoa"/>
        </authorList>
    </citation>
    <scope>IDENTIFICATION</scope>
    <source>
        <strain evidence="2">DF5081</strain>
    </source>
</reference>
<dbReference type="Proteomes" id="UP000005237">
    <property type="component" value="Unassembled WGS sequence"/>
</dbReference>
<organism evidence="2 3">
    <name type="scientific">Caenorhabditis japonica</name>
    <dbReference type="NCBI Taxonomy" id="281687"/>
    <lineage>
        <taxon>Eukaryota</taxon>
        <taxon>Metazoa</taxon>
        <taxon>Ecdysozoa</taxon>
        <taxon>Nematoda</taxon>
        <taxon>Chromadorea</taxon>
        <taxon>Rhabditida</taxon>
        <taxon>Rhabditina</taxon>
        <taxon>Rhabditomorpha</taxon>
        <taxon>Rhabditoidea</taxon>
        <taxon>Rhabditidae</taxon>
        <taxon>Peloderinae</taxon>
        <taxon>Caenorhabditis</taxon>
    </lineage>
</organism>
<reference evidence="3" key="1">
    <citation type="submission" date="2010-08" db="EMBL/GenBank/DDBJ databases">
        <authorList>
            <consortium name="Caenorhabditis japonica Sequencing Consortium"/>
            <person name="Wilson R.K."/>
        </authorList>
    </citation>
    <scope>NUCLEOTIDE SEQUENCE [LARGE SCALE GENOMIC DNA]</scope>
    <source>
        <strain evidence="3">DF5081</strain>
    </source>
</reference>
<name>A0A8R1HSQ9_CAEJA</name>
<accession>A0A8R1HSQ9</accession>
<feature type="compositionally biased region" description="Pro residues" evidence="1">
    <location>
        <begin position="224"/>
        <end position="267"/>
    </location>
</feature>
<sequence length="298" mass="31983">MSGCETSRLRNVRLRNVSAAKCPAAKRLGCEMSGCETSRLRNVRLRNVSAAKCPAAKYSTPQPSTTLRPRSHHRTRPQRPVDSIEEAVLRAVLDAAPPTSGESTSSESSTTMEPTTSLFPAFATRRQGHRRRITTVAPEPSILETSRTAGTEPTTTMSSVVEELIVNLTTTTPSTTEEEHVTITIAIPEDSVPEAPEAVENPEDVVKLRLIEQNVIAALTSPSSPIPTPTPPSPLPSPPTPSPSPSPPSLLPPSPPSESPVGPPGSMPPSDDIVDELNESTDFLQVAQRLHLLRRLLQ</sequence>
<feature type="compositionally biased region" description="Low complexity" evidence="1">
    <location>
        <begin position="97"/>
        <end position="115"/>
    </location>
</feature>
<proteinExistence type="predicted"/>
<evidence type="ECO:0000313" key="3">
    <source>
        <dbReference type="Proteomes" id="UP000005237"/>
    </source>
</evidence>
<feature type="region of interest" description="Disordered" evidence="1">
    <location>
        <begin position="54"/>
        <end position="80"/>
    </location>
</feature>
<keyword evidence="3" id="KW-1185">Reference proteome</keyword>
<dbReference type="AlphaFoldDB" id="A0A8R1HSQ9"/>
<dbReference type="EnsemblMetazoa" id="CJA10715.1">
    <property type="protein sequence ID" value="CJA10715.1"/>
    <property type="gene ID" value="WBGene00129919"/>
</dbReference>